<protein>
    <recommendedName>
        <fullName evidence="3">DUF7598 domain-containing protein</fullName>
    </recommendedName>
</protein>
<dbReference type="Proteomes" id="UP001148614">
    <property type="component" value="Unassembled WGS sequence"/>
</dbReference>
<feature type="transmembrane region" description="Helical" evidence="2">
    <location>
        <begin position="85"/>
        <end position="104"/>
    </location>
</feature>
<feature type="transmembrane region" description="Helical" evidence="2">
    <location>
        <begin position="53"/>
        <end position="73"/>
    </location>
</feature>
<keyword evidence="5" id="KW-1185">Reference proteome</keyword>
<sequence>MASETPSQQTTNPNTTTQRDTTLNISKFFAMFGKGTSSGFQGHAYIILQVIRFCNVAVLLAVMAASVLMLIYAKLPNGFQFFADIVHALVFFFAGLLIFTEIGLWGKGQAFVARAWPMLGPDRGFTGLGAIMVLIGCHLLGGLNSGTYTADGVPSQISQVIIGAGIIAIAFGFTNIIASLLFKGDKVRAREVRQAGATTRDFDINDNSSSRSNSTRKPAISHPMPMGDRFAPHASSDYYADDNKSTASYDTRHSPIMPEISRPPTAMHPGLRESVSRYSEASHIDRFGNSMV</sequence>
<evidence type="ECO:0000256" key="2">
    <source>
        <dbReference type="SAM" id="Phobius"/>
    </source>
</evidence>
<evidence type="ECO:0000313" key="4">
    <source>
        <dbReference type="EMBL" id="KAJ3560266.1"/>
    </source>
</evidence>
<feature type="region of interest" description="Disordered" evidence="1">
    <location>
        <begin position="200"/>
        <end position="269"/>
    </location>
</feature>
<dbReference type="AlphaFoldDB" id="A0A9W8N749"/>
<feature type="transmembrane region" description="Helical" evidence="2">
    <location>
        <begin position="157"/>
        <end position="182"/>
    </location>
</feature>
<comment type="caution">
    <text evidence="4">The sequence shown here is derived from an EMBL/GenBank/DDBJ whole genome shotgun (WGS) entry which is preliminary data.</text>
</comment>
<keyword evidence="2" id="KW-1133">Transmembrane helix</keyword>
<name>A0A9W8N749_9PEZI</name>
<keyword evidence="2" id="KW-0812">Transmembrane</keyword>
<proteinExistence type="predicted"/>
<dbReference type="VEuPathDB" id="FungiDB:F4678DRAFT_358169"/>
<feature type="transmembrane region" description="Helical" evidence="2">
    <location>
        <begin position="125"/>
        <end position="145"/>
    </location>
</feature>
<accession>A0A9W8N749</accession>
<evidence type="ECO:0000256" key="1">
    <source>
        <dbReference type="SAM" id="MobiDB-lite"/>
    </source>
</evidence>
<dbReference type="EMBL" id="JANPWZ010002282">
    <property type="protein sequence ID" value="KAJ3560266.1"/>
    <property type="molecule type" value="Genomic_DNA"/>
</dbReference>
<evidence type="ECO:0000313" key="5">
    <source>
        <dbReference type="Proteomes" id="UP001148614"/>
    </source>
</evidence>
<dbReference type="Pfam" id="PF24535">
    <property type="entry name" value="DUF7598"/>
    <property type="match status" value="1"/>
</dbReference>
<reference evidence="4" key="1">
    <citation type="submission" date="2022-07" db="EMBL/GenBank/DDBJ databases">
        <title>Genome Sequence of Xylaria arbuscula.</title>
        <authorList>
            <person name="Buettner E."/>
        </authorList>
    </citation>
    <scope>NUCLEOTIDE SEQUENCE</scope>
    <source>
        <strain evidence="4">VT107</strain>
    </source>
</reference>
<feature type="compositionally biased region" description="Low complexity" evidence="1">
    <location>
        <begin position="205"/>
        <end position="216"/>
    </location>
</feature>
<gene>
    <name evidence="4" type="ORF">NPX13_g9361</name>
</gene>
<keyword evidence="2" id="KW-0472">Membrane</keyword>
<dbReference type="InterPro" id="IPR056019">
    <property type="entry name" value="DUF7598"/>
</dbReference>
<evidence type="ECO:0000259" key="3">
    <source>
        <dbReference type="Pfam" id="PF24535"/>
    </source>
</evidence>
<feature type="domain" description="DUF7598" evidence="3">
    <location>
        <begin position="44"/>
        <end position="180"/>
    </location>
</feature>
<organism evidence="4 5">
    <name type="scientific">Xylaria arbuscula</name>
    <dbReference type="NCBI Taxonomy" id="114810"/>
    <lineage>
        <taxon>Eukaryota</taxon>
        <taxon>Fungi</taxon>
        <taxon>Dikarya</taxon>
        <taxon>Ascomycota</taxon>
        <taxon>Pezizomycotina</taxon>
        <taxon>Sordariomycetes</taxon>
        <taxon>Xylariomycetidae</taxon>
        <taxon>Xylariales</taxon>
        <taxon>Xylariaceae</taxon>
        <taxon>Xylaria</taxon>
    </lineage>
</organism>